<dbReference type="OrthoDB" id="10254221at2759"/>
<protein>
    <submittedName>
        <fullName evidence="4">Averufin oxidase-like protein</fullName>
    </submittedName>
</protein>
<dbReference type="InterPro" id="IPR016040">
    <property type="entry name" value="NAD(P)-bd_dom"/>
</dbReference>
<dbReference type="PANTHER" id="PTHR15020">
    <property type="entry name" value="FLAVIN REDUCTASE-RELATED"/>
    <property type="match status" value="1"/>
</dbReference>
<proteinExistence type="inferred from homology"/>
<feature type="domain" description="NAD(P)-binding" evidence="3">
    <location>
        <begin position="37"/>
        <end position="254"/>
    </location>
</feature>
<evidence type="ECO:0000256" key="1">
    <source>
        <dbReference type="ARBA" id="ARBA00038376"/>
    </source>
</evidence>
<dbReference type="Proteomes" id="UP000038010">
    <property type="component" value="Unassembled WGS sequence"/>
</dbReference>
<sequence length="305" mass="33053">MTLIHEKPDTEHASLQPSDAQPSDPGESNTSTYSLLGATGQVGGSVLQSLLSQQPIPKINVLVRSRSKLQAQLKTAPYSRLDTSTITIFETSSGVSDIDTLSKCIQRTEAVFLCAAASTNKPGTTVAQDQAKAVVAALRSIREQGSRSSPTKLPRLVVLSSAEAEETPYFSASIPWPIRPILFASNYHIYVDLIAAEVYLHQERKFDGDDWFEFTMVKPGGLSHDISRGDALSFDTQQTFLSYVDLANAMVEVASGDDAEFGKYNGRAVSVVSPGGKAKVELGSGPLLFKGLLVYVVPWLHDWLF</sequence>
<feature type="compositionally biased region" description="Basic and acidic residues" evidence="2">
    <location>
        <begin position="1"/>
        <end position="12"/>
    </location>
</feature>
<feature type="region of interest" description="Disordered" evidence="2">
    <location>
        <begin position="1"/>
        <end position="34"/>
    </location>
</feature>
<gene>
    <name evidence="4" type="ORF">AB675_1650</name>
</gene>
<dbReference type="SUPFAM" id="SSF51735">
    <property type="entry name" value="NAD(P)-binding Rossmann-fold domains"/>
    <property type="match status" value="1"/>
</dbReference>
<dbReference type="Gene3D" id="3.40.50.720">
    <property type="entry name" value="NAD(P)-binding Rossmann-like Domain"/>
    <property type="match status" value="1"/>
</dbReference>
<feature type="compositionally biased region" description="Polar residues" evidence="2">
    <location>
        <begin position="13"/>
        <end position="34"/>
    </location>
</feature>
<dbReference type="VEuPathDB" id="FungiDB:AB675_1650"/>
<dbReference type="GeneID" id="28733434"/>
<accession>A0A0N0NIR7</accession>
<keyword evidence="5" id="KW-1185">Reference proteome</keyword>
<evidence type="ECO:0000259" key="3">
    <source>
        <dbReference type="Pfam" id="PF13460"/>
    </source>
</evidence>
<dbReference type="PANTHER" id="PTHR15020:SF50">
    <property type="entry name" value="UPF0659 PROTEIN YMR090W"/>
    <property type="match status" value="1"/>
</dbReference>
<evidence type="ECO:0000313" key="4">
    <source>
        <dbReference type="EMBL" id="KPI36058.1"/>
    </source>
</evidence>
<reference evidence="4 5" key="1">
    <citation type="submission" date="2015-06" db="EMBL/GenBank/DDBJ databases">
        <title>Draft genome of the ant-associated black yeast Phialophora attae CBS 131958.</title>
        <authorList>
            <person name="Moreno L.F."/>
            <person name="Stielow B.J."/>
            <person name="de Hoog S."/>
            <person name="Vicente V.A."/>
            <person name="Weiss V.A."/>
            <person name="de Vries M."/>
            <person name="Cruz L.M."/>
            <person name="Souza E.M."/>
        </authorList>
    </citation>
    <scope>NUCLEOTIDE SEQUENCE [LARGE SCALE GENOMIC DNA]</scope>
    <source>
        <strain evidence="4 5">CBS 131958</strain>
    </source>
</reference>
<dbReference type="AlphaFoldDB" id="A0A0N0NIR7"/>
<evidence type="ECO:0000256" key="2">
    <source>
        <dbReference type="SAM" id="MobiDB-lite"/>
    </source>
</evidence>
<comment type="similarity">
    <text evidence="1">Belongs to the avfA family.</text>
</comment>
<dbReference type="RefSeq" id="XP_017996021.1">
    <property type="nucleotide sequence ID" value="XM_018141554.1"/>
</dbReference>
<dbReference type="STRING" id="1664694.A0A0N0NIR7"/>
<dbReference type="EMBL" id="LFJN01000034">
    <property type="protein sequence ID" value="KPI36058.1"/>
    <property type="molecule type" value="Genomic_DNA"/>
</dbReference>
<name>A0A0N0NIR7_9EURO</name>
<dbReference type="InterPro" id="IPR036291">
    <property type="entry name" value="NAD(P)-bd_dom_sf"/>
</dbReference>
<dbReference type="Pfam" id="PF13460">
    <property type="entry name" value="NAD_binding_10"/>
    <property type="match status" value="1"/>
</dbReference>
<evidence type="ECO:0000313" key="5">
    <source>
        <dbReference type="Proteomes" id="UP000038010"/>
    </source>
</evidence>
<organism evidence="4 5">
    <name type="scientific">Cyphellophora attinorum</name>
    <dbReference type="NCBI Taxonomy" id="1664694"/>
    <lineage>
        <taxon>Eukaryota</taxon>
        <taxon>Fungi</taxon>
        <taxon>Dikarya</taxon>
        <taxon>Ascomycota</taxon>
        <taxon>Pezizomycotina</taxon>
        <taxon>Eurotiomycetes</taxon>
        <taxon>Chaetothyriomycetidae</taxon>
        <taxon>Chaetothyriales</taxon>
        <taxon>Cyphellophoraceae</taxon>
        <taxon>Cyphellophora</taxon>
    </lineage>
</organism>
<comment type="caution">
    <text evidence="4">The sequence shown here is derived from an EMBL/GenBank/DDBJ whole genome shotgun (WGS) entry which is preliminary data.</text>
</comment>